<dbReference type="GO" id="GO:0016788">
    <property type="term" value="F:hydrolase activity, acting on ester bonds"/>
    <property type="evidence" value="ECO:0007669"/>
    <property type="project" value="InterPro"/>
</dbReference>
<name>A0A194XLZ0_MOLSC</name>
<sequence>MLFSTLLVAATLVSVALAVPAPAPASPTATDTTDVYAAQATVLTLSPVSNVKGKAFDRYVSIWLENTDYADAAADPTMEALAKMGIKLTGSYAVTHPSEPNYMAAFAGDYWGVNGDSFLAVPSNVSTVADLLDDKGISWGLYQEGMPYSGYQGPAIVYKSIANTPDKAAKVKNFTMFYEDLKDDKLPQWMFITPNMTNDGHDTNVTFAAKWCKEFLTPLLSDPHFMANTLVHITFDENEDYTIQNQIFTVLLGDAVPADLVGTVDDNYYNHYSELSTVEANWDLKTLGRWDVGANWNNDDYPAFDKMFFNSSYPGIFSSTKWAPQPVPDIHSRRNGRTTLDSIQDTWKGTDDLNYYHGELEIPDGAYPPVYPEAFSAY</sequence>
<dbReference type="InterPro" id="IPR007312">
    <property type="entry name" value="Phosphoesterase"/>
</dbReference>
<keyword evidence="1" id="KW-0378">Hydrolase</keyword>
<accession>A0A194XLZ0</accession>
<dbReference type="Gene3D" id="3.40.720.10">
    <property type="entry name" value="Alkaline Phosphatase, subunit A"/>
    <property type="match status" value="1"/>
</dbReference>
<proteinExistence type="predicted"/>
<dbReference type="InParanoid" id="A0A194XLZ0"/>
<dbReference type="EMBL" id="KQ947409">
    <property type="protein sequence ID" value="KUJ20782.1"/>
    <property type="molecule type" value="Genomic_DNA"/>
</dbReference>
<evidence type="ECO:0000313" key="4">
    <source>
        <dbReference type="Proteomes" id="UP000070700"/>
    </source>
</evidence>
<dbReference type="AlphaFoldDB" id="A0A194XLZ0"/>
<dbReference type="GO" id="GO:0009395">
    <property type="term" value="P:phospholipid catabolic process"/>
    <property type="evidence" value="ECO:0007669"/>
    <property type="project" value="TreeGrafter"/>
</dbReference>
<dbReference type="PANTHER" id="PTHR31956">
    <property type="entry name" value="NON-SPECIFIC PHOSPHOLIPASE C4-RELATED"/>
    <property type="match status" value="1"/>
</dbReference>
<feature type="signal peptide" evidence="2">
    <location>
        <begin position="1"/>
        <end position="18"/>
    </location>
</feature>
<dbReference type="GeneID" id="28832022"/>
<evidence type="ECO:0000256" key="1">
    <source>
        <dbReference type="ARBA" id="ARBA00022801"/>
    </source>
</evidence>
<protein>
    <submittedName>
        <fullName evidence="3">Acid phosphatase</fullName>
    </submittedName>
</protein>
<keyword evidence="2" id="KW-0732">Signal</keyword>
<dbReference type="Pfam" id="PF04185">
    <property type="entry name" value="Phosphoesterase"/>
    <property type="match status" value="1"/>
</dbReference>
<evidence type="ECO:0000256" key="2">
    <source>
        <dbReference type="SAM" id="SignalP"/>
    </source>
</evidence>
<evidence type="ECO:0000313" key="3">
    <source>
        <dbReference type="EMBL" id="KUJ20782.1"/>
    </source>
</evidence>
<dbReference type="OrthoDB" id="5135119at2759"/>
<dbReference type="KEGG" id="psco:LY89DRAFT_779487"/>
<dbReference type="InterPro" id="IPR017850">
    <property type="entry name" value="Alkaline_phosphatase_core_sf"/>
</dbReference>
<dbReference type="RefSeq" id="XP_018075137.1">
    <property type="nucleotide sequence ID" value="XM_018222296.1"/>
</dbReference>
<gene>
    <name evidence="3" type="ORF">LY89DRAFT_779487</name>
</gene>
<reference evidence="3 4" key="1">
    <citation type="submission" date="2015-10" db="EMBL/GenBank/DDBJ databases">
        <title>Full genome of DAOMC 229536 Phialocephala scopiformis, a fungal endophyte of spruce producing the potent anti-insectan compound rugulosin.</title>
        <authorList>
            <consortium name="DOE Joint Genome Institute"/>
            <person name="Walker A.K."/>
            <person name="Frasz S.L."/>
            <person name="Seifert K.A."/>
            <person name="Miller J.D."/>
            <person name="Mondo S.J."/>
            <person name="Labutti K."/>
            <person name="Lipzen A."/>
            <person name="Dockter R."/>
            <person name="Kennedy M."/>
            <person name="Grigoriev I.V."/>
            <person name="Spatafora J.W."/>
        </authorList>
    </citation>
    <scope>NUCLEOTIDE SEQUENCE [LARGE SCALE GENOMIC DNA]</scope>
    <source>
        <strain evidence="3 4">CBS 120377</strain>
    </source>
</reference>
<organism evidence="3 4">
    <name type="scientific">Mollisia scopiformis</name>
    <name type="common">Conifer needle endophyte fungus</name>
    <name type="synonym">Phialocephala scopiformis</name>
    <dbReference type="NCBI Taxonomy" id="149040"/>
    <lineage>
        <taxon>Eukaryota</taxon>
        <taxon>Fungi</taxon>
        <taxon>Dikarya</taxon>
        <taxon>Ascomycota</taxon>
        <taxon>Pezizomycotina</taxon>
        <taxon>Leotiomycetes</taxon>
        <taxon>Helotiales</taxon>
        <taxon>Mollisiaceae</taxon>
        <taxon>Mollisia</taxon>
    </lineage>
</organism>
<dbReference type="PANTHER" id="PTHR31956:SF15">
    <property type="entry name" value="ACID PHOSPHATASE PHOA"/>
    <property type="match status" value="1"/>
</dbReference>
<dbReference type="SUPFAM" id="SSF53649">
    <property type="entry name" value="Alkaline phosphatase-like"/>
    <property type="match status" value="1"/>
</dbReference>
<dbReference type="Proteomes" id="UP000070700">
    <property type="component" value="Unassembled WGS sequence"/>
</dbReference>
<keyword evidence="4" id="KW-1185">Reference proteome</keyword>
<feature type="chain" id="PRO_5008268396" evidence="2">
    <location>
        <begin position="19"/>
        <end position="378"/>
    </location>
</feature>